<dbReference type="AlphaFoldDB" id="A0A2S2PRT4"/>
<dbReference type="InterPro" id="IPR005135">
    <property type="entry name" value="Endo/exonuclease/phosphatase"/>
</dbReference>
<feature type="domain" description="Endonuclease/exonuclease/phosphatase" evidence="1">
    <location>
        <begin position="5"/>
        <end position="160"/>
    </location>
</feature>
<evidence type="ECO:0000259" key="1">
    <source>
        <dbReference type="Pfam" id="PF03372"/>
    </source>
</evidence>
<dbReference type="PANTHER" id="PTHR33273:SF4">
    <property type="entry name" value="ENDONUCLEASE_EXONUCLEASE_PHOSPHATASE DOMAIN-CONTAINING PROTEIN"/>
    <property type="match status" value="1"/>
</dbReference>
<organism evidence="2">
    <name type="scientific">Schizaphis graminum</name>
    <name type="common">Green bug aphid</name>
    <dbReference type="NCBI Taxonomy" id="13262"/>
    <lineage>
        <taxon>Eukaryota</taxon>
        <taxon>Metazoa</taxon>
        <taxon>Ecdysozoa</taxon>
        <taxon>Arthropoda</taxon>
        <taxon>Hexapoda</taxon>
        <taxon>Insecta</taxon>
        <taxon>Pterygota</taxon>
        <taxon>Neoptera</taxon>
        <taxon>Paraneoptera</taxon>
        <taxon>Hemiptera</taxon>
        <taxon>Sternorrhyncha</taxon>
        <taxon>Aphidomorpha</taxon>
        <taxon>Aphidoidea</taxon>
        <taxon>Aphididae</taxon>
        <taxon>Aphidini</taxon>
        <taxon>Schizaphis</taxon>
    </lineage>
</organism>
<proteinExistence type="predicted"/>
<protein>
    <recommendedName>
        <fullName evidence="1">Endonuclease/exonuclease/phosphatase domain-containing protein</fullName>
    </recommendedName>
</protein>
<dbReference type="PANTHER" id="PTHR33273">
    <property type="entry name" value="DOMAIN-CONTAINING PROTEIN, PUTATIVE-RELATED"/>
    <property type="match status" value="1"/>
</dbReference>
<dbReference type="Pfam" id="PF03372">
    <property type="entry name" value="Exo_endo_phos"/>
    <property type="match status" value="1"/>
</dbReference>
<dbReference type="EMBL" id="GGMR01019486">
    <property type="protein sequence ID" value="MBY32105.1"/>
    <property type="molecule type" value="Transcribed_RNA"/>
</dbReference>
<dbReference type="SUPFAM" id="SSF56219">
    <property type="entry name" value="DNase I-like"/>
    <property type="match status" value="1"/>
</dbReference>
<evidence type="ECO:0000313" key="2">
    <source>
        <dbReference type="EMBL" id="MBY32105.1"/>
    </source>
</evidence>
<reference evidence="2" key="1">
    <citation type="submission" date="2018-04" db="EMBL/GenBank/DDBJ databases">
        <title>Transcriptome of Schizaphis graminum biotype I.</title>
        <authorList>
            <person name="Scully E.D."/>
            <person name="Geib S.M."/>
            <person name="Palmer N.A."/>
            <person name="Koch K."/>
            <person name="Bradshaw J."/>
            <person name="Heng-Moss T."/>
            <person name="Sarath G."/>
        </authorList>
    </citation>
    <scope>NUCLEOTIDE SEQUENCE</scope>
</reference>
<gene>
    <name evidence="2" type="ORF">g.43954</name>
</gene>
<dbReference type="InterPro" id="IPR036691">
    <property type="entry name" value="Endo/exonu/phosph_ase_sf"/>
</dbReference>
<name>A0A2S2PRT4_SCHGA</name>
<dbReference type="GO" id="GO:0003824">
    <property type="term" value="F:catalytic activity"/>
    <property type="evidence" value="ECO:0007669"/>
    <property type="project" value="InterPro"/>
</dbReference>
<sequence>MVNILQWNVRSLPARLPSIQHLVSSYNCSIILISETWLLPSRNCFIPHFNLFRQDRVDGYGGVAIAAHTSLNVSLIEIKPPLKQLLLENNIDLIGLKITNIDGLPNTSFWSCYSPNDSPIPFEVWYFLFQLTDHNSFFTGDFNAHLPAWGSTTSNRRGNLIYDALNSRITT</sequence>
<accession>A0A2S2PRT4</accession>
<dbReference type="Gene3D" id="3.60.10.10">
    <property type="entry name" value="Endonuclease/exonuclease/phosphatase"/>
    <property type="match status" value="1"/>
</dbReference>